<evidence type="ECO:0000256" key="4">
    <source>
        <dbReference type="SAM" id="Coils"/>
    </source>
</evidence>
<dbReference type="InterPro" id="IPR041627">
    <property type="entry name" value="AAA_lid_6"/>
</dbReference>
<gene>
    <name evidence="6" type="ORF">AJ85_04475</name>
</gene>
<dbReference type="PANTHER" id="PTHR43392">
    <property type="entry name" value="AAA-TYPE ATPASE FAMILY PROTEIN / ANKYRIN REPEAT FAMILY PROTEIN"/>
    <property type="match status" value="1"/>
</dbReference>
<dbReference type="InterPro" id="IPR027417">
    <property type="entry name" value="P-loop_NTPase"/>
</dbReference>
<dbReference type="InterPro" id="IPR050773">
    <property type="entry name" value="CbxX/CfxQ_RuBisCO_ESX"/>
</dbReference>
<evidence type="ECO:0000313" key="7">
    <source>
        <dbReference type="Proteomes" id="UP000297014"/>
    </source>
</evidence>
<protein>
    <submittedName>
        <fullName evidence="6">Stage V sporulation protein K</fullName>
    </submittedName>
</protein>
<proteinExistence type="inferred from homology"/>
<dbReference type="PANTHER" id="PTHR43392:SF2">
    <property type="entry name" value="AAA-TYPE ATPASE FAMILY PROTEIN _ ANKYRIN REPEAT FAMILY PROTEIN"/>
    <property type="match status" value="1"/>
</dbReference>
<dbReference type="FunFam" id="3.40.50.300:FF:000216">
    <property type="entry name" value="Type VII secretion ATPase EccA"/>
    <property type="match status" value="2"/>
</dbReference>
<dbReference type="Pfam" id="PF00004">
    <property type="entry name" value="AAA"/>
    <property type="match status" value="2"/>
</dbReference>
<dbReference type="InterPro" id="IPR003959">
    <property type="entry name" value="ATPase_AAA_core"/>
</dbReference>
<feature type="coiled-coil region" evidence="4">
    <location>
        <begin position="209"/>
        <end position="240"/>
    </location>
</feature>
<name>A0A4S4K1P6_ALKAL</name>
<reference evidence="6 7" key="1">
    <citation type="submission" date="2014-01" db="EMBL/GenBank/DDBJ databases">
        <title>Draft genome sequencing of Bacillus alcalophilus CGMCC 1.3604.</title>
        <authorList>
            <person name="Yang J."/>
            <person name="Diao L."/>
            <person name="Yang S."/>
        </authorList>
    </citation>
    <scope>NUCLEOTIDE SEQUENCE [LARGE SCALE GENOMIC DNA]</scope>
    <source>
        <strain evidence="6 7">CGMCC 1.3604</strain>
    </source>
</reference>
<dbReference type="Gene3D" id="1.10.8.60">
    <property type="match status" value="2"/>
</dbReference>
<evidence type="ECO:0000313" key="6">
    <source>
        <dbReference type="EMBL" id="THG91525.1"/>
    </source>
</evidence>
<organism evidence="6 7">
    <name type="scientific">Alkalihalobacillus alcalophilus ATCC 27647 = CGMCC 1.3604</name>
    <dbReference type="NCBI Taxonomy" id="1218173"/>
    <lineage>
        <taxon>Bacteria</taxon>
        <taxon>Bacillati</taxon>
        <taxon>Bacillota</taxon>
        <taxon>Bacilli</taxon>
        <taxon>Bacillales</taxon>
        <taxon>Bacillaceae</taxon>
        <taxon>Alkalihalobacillus</taxon>
    </lineage>
</organism>
<comment type="caution">
    <text evidence="6">The sequence shown here is derived from an EMBL/GenBank/DDBJ whole genome shotgun (WGS) entry which is preliminary data.</text>
</comment>
<dbReference type="InterPro" id="IPR003593">
    <property type="entry name" value="AAA+_ATPase"/>
</dbReference>
<dbReference type="PRINTS" id="PR00819">
    <property type="entry name" value="CBXCFQXSUPER"/>
</dbReference>
<dbReference type="GO" id="GO:0016887">
    <property type="term" value="F:ATP hydrolysis activity"/>
    <property type="evidence" value="ECO:0007669"/>
    <property type="project" value="InterPro"/>
</dbReference>
<dbReference type="GO" id="GO:0005524">
    <property type="term" value="F:ATP binding"/>
    <property type="evidence" value="ECO:0007669"/>
    <property type="project" value="UniProtKB-KW"/>
</dbReference>
<evidence type="ECO:0000256" key="2">
    <source>
        <dbReference type="ARBA" id="ARBA00022741"/>
    </source>
</evidence>
<accession>A0A4S4K1P6</accession>
<dbReference type="SUPFAM" id="SSF52540">
    <property type="entry name" value="P-loop containing nucleoside triphosphate hydrolases"/>
    <property type="match status" value="2"/>
</dbReference>
<keyword evidence="2" id="KW-0547">Nucleotide-binding</keyword>
<comment type="similarity">
    <text evidence="1">Belongs to the CbxX/CfxQ family.</text>
</comment>
<evidence type="ECO:0000256" key="1">
    <source>
        <dbReference type="ARBA" id="ARBA00010378"/>
    </source>
</evidence>
<feature type="domain" description="AAA+ ATPase" evidence="5">
    <location>
        <begin position="562"/>
        <end position="700"/>
    </location>
</feature>
<dbReference type="EMBL" id="JALP01000065">
    <property type="protein sequence ID" value="THG91525.1"/>
    <property type="molecule type" value="Genomic_DNA"/>
</dbReference>
<dbReference type="Proteomes" id="UP000297014">
    <property type="component" value="Unassembled WGS sequence"/>
</dbReference>
<dbReference type="Gene3D" id="3.40.50.300">
    <property type="entry name" value="P-loop containing nucleotide triphosphate hydrolases"/>
    <property type="match status" value="2"/>
</dbReference>
<dbReference type="SMART" id="SM00382">
    <property type="entry name" value="AAA"/>
    <property type="match status" value="2"/>
</dbReference>
<dbReference type="AlphaFoldDB" id="A0A4S4K1P6"/>
<sequence>MIEHKWSLEEIDEWLKEIKESSQPFSEAKALSLLKQLERMEAEEDKTLENGQSKKEKLKSHLYTLLIEKRYERIARYDGLMYKWLEQALSFDPTNSEAKKWQVEFVLQSFVEIDIPTVFPTIRETDHHSAKKERAEQYYQFAEVYFENLERMEKACQGLEQSSIDLEDVPRYSLILQLRSLYKQMEEPFLLILKATKEYAKSISGIYYSAEQLRQIKEATENIQKVAEQWKKQMEQLTSTDHEVSALSQLDKMIGLDPIKARIEKLYQYLQYQKRRTESGFVTKDELSLHMIFTGNPGTGKTTLARLMAKIYYELGLLEHSEVHEVDRSQLVGAYVGQTEEQTLQAIEKASGGVLFIDEAYSLKRSGTSSNDYGQTMIDTLVSAMTNEKKAGTFAVVLAGYPDEMNVFLRSNPGLRSRFPEQNHFHVEDYSSEELLQIGEKVASDNDFLLSDPAKKALLERIERAQVDESFGNARTVKNIILDAIFEKGAKSTGEEAVTADYVLLEEKNFLPEEEKAKEKNAQLELKSLIGLEQVKRELDKLTSFIKVQQLRRKENLPTNAIQLNTIFSGASGTGKTTVAQIYAQVLKELGVLKRGHLVIASRSELVAGYIGQTAAKTKEKIRDALGGVLFIDEAYSLFSDGRGDFGKEAVATLLQEMSTHQENLVVILAGYENEMEALINSNPGIRSRFPKNIVFPSYSQAELQKMMVQKVEQLGYQLTKEAELFLQKIIPDAGHQGNGRFVVNAVEQLIQLQAERIVNEESFEMADLMTLTRSDLQQLVQDKEEE</sequence>
<dbReference type="InterPro" id="IPR000641">
    <property type="entry name" value="CbxX/CfxQ"/>
</dbReference>
<keyword evidence="3" id="KW-0067">ATP-binding</keyword>
<evidence type="ECO:0000259" key="5">
    <source>
        <dbReference type="SMART" id="SM00382"/>
    </source>
</evidence>
<evidence type="ECO:0000256" key="3">
    <source>
        <dbReference type="ARBA" id="ARBA00022840"/>
    </source>
</evidence>
<dbReference type="Pfam" id="PF17866">
    <property type="entry name" value="AAA_lid_6"/>
    <property type="match status" value="2"/>
</dbReference>
<feature type="domain" description="AAA+ ATPase" evidence="5">
    <location>
        <begin position="287"/>
        <end position="421"/>
    </location>
</feature>
<keyword evidence="4" id="KW-0175">Coiled coil</keyword>
<feature type="coiled-coil region" evidence="4">
    <location>
        <begin position="142"/>
        <end position="169"/>
    </location>
</feature>